<dbReference type="PANTHER" id="PTHR43527:SF2">
    <property type="entry name" value="4-DIPHOSPHOCYTIDYL-2-C-METHYL-D-ERYTHRITOL KINASE, CHLOROPLASTIC"/>
    <property type="match status" value="1"/>
</dbReference>
<dbReference type="SUPFAM" id="SSF55060">
    <property type="entry name" value="GHMP Kinase, C-terminal domain"/>
    <property type="match status" value="1"/>
</dbReference>
<dbReference type="InterPro" id="IPR013750">
    <property type="entry name" value="GHMP_kinase_C_dom"/>
</dbReference>
<evidence type="ECO:0000256" key="10">
    <source>
        <dbReference type="HAMAP-Rule" id="MF_00061"/>
    </source>
</evidence>
<dbReference type="GO" id="GO:0050515">
    <property type="term" value="F:4-(cytidine 5'-diphospho)-2-C-methyl-D-erythritol kinase activity"/>
    <property type="evidence" value="ECO:0007669"/>
    <property type="project" value="UniProtKB-UniRule"/>
</dbReference>
<protein>
    <recommendedName>
        <fullName evidence="3 10">4-diphosphocytidyl-2-C-methyl-D-erythritol kinase</fullName>
        <shortName evidence="10">CMK</shortName>
        <ecNumber evidence="2 10">2.7.1.148</ecNumber>
    </recommendedName>
    <alternativeName>
        <fullName evidence="9 10">4-(cytidine-5'-diphospho)-2-C-methyl-D-erythritol kinase</fullName>
    </alternativeName>
</protein>
<dbReference type="AlphaFoldDB" id="A0A367WEG2"/>
<dbReference type="Proteomes" id="UP000253226">
    <property type="component" value="Unassembled WGS sequence"/>
</dbReference>
<name>A0A367WEG2_9PROT</name>
<feature type="active site" evidence="10">
    <location>
        <position position="143"/>
    </location>
</feature>
<keyword evidence="4 10" id="KW-0808">Transferase</keyword>
<dbReference type="GO" id="GO:0019288">
    <property type="term" value="P:isopentenyl diphosphate biosynthetic process, methylerythritol 4-phosphate pathway"/>
    <property type="evidence" value="ECO:0007669"/>
    <property type="project" value="UniProtKB-UniRule"/>
</dbReference>
<dbReference type="Gene3D" id="3.30.230.10">
    <property type="match status" value="1"/>
</dbReference>
<evidence type="ECO:0000259" key="11">
    <source>
        <dbReference type="Pfam" id="PF00288"/>
    </source>
</evidence>
<evidence type="ECO:0000313" key="13">
    <source>
        <dbReference type="EMBL" id="RCK38971.1"/>
    </source>
</evidence>
<evidence type="ECO:0000256" key="1">
    <source>
        <dbReference type="ARBA" id="ARBA00009684"/>
    </source>
</evidence>
<dbReference type="OrthoDB" id="9809438at2"/>
<dbReference type="InterPro" id="IPR020568">
    <property type="entry name" value="Ribosomal_Su5_D2-typ_SF"/>
</dbReference>
<dbReference type="Gene3D" id="3.30.70.890">
    <property type="entry name" value="GHMP kinase, C-terminal domain"/>
    <property type="match status" value="1"/>
</dbReference>
<dbReference type="InterPro" id="IPR036554">
    <property type="entry name" value="GHMP_kinase_C_sf"/>
</dbReference>
<comment type="catalytic activity">
    <reaction evidence="10">
        <text>4-CDP-2-C-methyl-D-erythritol + ATP = 4-CDP-2-C-methyl-D-erythritol 2-phosphate + ADP + H(+)</text>
        <dbReference type="Rhea" id="RHEA:18437"/>
        <dbReference type="ChEBI" id="CHEBI:15378"/>
        <dbReference type="ChEBI" id="CHEBI:30616"/>
        <dbReference type="ChEBI" id="CHEBI:57823"/>
        <dbReference type="ChEBI" id="CHEBI:57919"/>
        <dbReference type="ChEBI" id="CHEBI:456216"/>
        <dbReference type="EC" id="2.7.1.148"/>
    </reaction>
</comment>
<evidence type="ECO:0000256" key="2">
    <source>
        <dbReference type="ARBA" id="ARBA00012052"/>
    </source>
</evidence>
<dbReference type="SUPFAM" id="SSF54211">
    <property type="entry name" value="Ribosomal protein S5 domain 2-like"/>
    <property type="match status" value="1"/>
</dbReference>
<keyword evidence="7 10" id="KW-0067">ATP-binding</keyword>
<dbReference type="EMBL" id="JPWF01000002">
    <property type="protein sequence ID" value="RCK38971.1"/>
    <property type="molecule type" value="Genomic_DNA"/>
</dbReference>
<comment type="pathway">
    <text evidence="10">Isoprenoid biosynthesis; isopentenyl diphosphate biosynthesis via DXP pathway; isopentenyl diphosphate from 1-deoxy-D-xylulose 5-phosphate: step 3/6.</text>
</comment>
<evidence type="ECO:0000256" key="8">
    <source>
        <dbReference type="ARBA" id="ARBA00023229"/>
    </source>
</evidence>
<dbReference type="InterPro" id="IPR004424">
    <property type="entry name" value="IspE"/>
</dbReference>
<comment type="function">
    <text evidence="10">Catalyzes the phosphorylation of the position 2 hydroxy group of 4-diphosphocytidyl-2C-methyl-D-erythritol.</text>
</comment>
<feature type="domain" description="GHMP kinase N-terminal" evidence="11">
    <location>
        <begin position="73"/>
        <end position="151"/>
    </location>
</feature>
<dbReference type="UniPathway" id="UPA00056">
    <property type="reaction ID" value="UER00094"/>
</dbReference>
<dbReference type="HAMAP" id="MF_00061">
    <property type="entry name" value="IspE"/>
    <property type="match status" value="1"/>
</dbReference>
<keyword evidence="8 10" id="KW-0414">Isoprene biosynthesis</keyword>
<dbReference type="GO" id="GO:0016114">
    <property type="term" value="P:terpenoid biosynthetic process"/>
    <property type="evidence" value="ECO:0007669"/>
    <property type="project" value="UniProtKB-UniRule"/>
</dbReference>
<evidence type="ECO:0000256" key="7">
    <source>
        <dbReference type="ARBA" id="ARBA00022840"/>
    </source>
</evidence>
<dbReference type="GO" id="GO:0005524">
    <property type="term" value="F:ATP binding"/>
    <property type="evidence" value="ECO:0007669"/>
    <property type="project" value="UniProtKB-UniRule"/>
</dbReference>
<feature type="binding site" evidence="10">
    <location>
        <begin position="101"/>
        <end position="111"/>
    </location>
    <ligand>
        <name>ATP</name>
        <dbReference type="ChEBI" id="CHEBI:30616"/>
    </ligand>
</feature>
<keyword evidence="6 10" id="KW-0418">Kinase</keyword>
<dbReference type="Pfam" id="PF08544">
    <property type="entry name" value="GHMP_kinases_C"/>
    <property type="match status" value="1"/>
</dbReference>
<accession>A0A367WEG2</accession>
<evidence type="ECO:0000256" key="5">
    <source>
        <dbReference type="ARBA" id="ARBA00022741"/>
    </source>
</evidence>
<gene>
    <name evidence="10" type="primary">ispE</name>
    <name evidence="13" type="ORF">TH19_04025</name>
</gene>
<dbReference type="RefSeq" id="WP_114101023.1">
    <property type="nucleotide sequence ID" value="NZ_JPWF01000002.1"/>
</dbReference>
<evidence type="ECO:0000259" key="12">
    <source>
        <dbReference type="Pfam" id="PF08544"/>
    </source>
</evidence>
<dbReference type="PIRSF" id="PIRSF010376">
    <property type="entry name" value="IspE"/>
    <property type="match status" value="1"/>
</dbReference>
<keyword evidence="5 10" id="KW-0547">Nucleotide-binding</keyword>
<dbReference type="NCBIfam" id="NF011202">
    <property type="entry name" value="PRK14608.1"/>
    <property type="match status" value="1"/>
</dbReference>
<evidence type="ECO:0000256" key="4">
    <source>
        <dbReference type="ARBA" id="ARBA00022679"/>
    </source>
</evidence>
<evidence type="ECO:0000313" key="14">
    <source>
        <dbReference type="Proteomes" id="UP000253226"/>
    </source>
</evidence>
<dbReference type="InterPro" id="IPR014721">
    <property type="entry name" value="Ribsml_uS5_D2-typ_fold_subgr"/>
</dbReference>
<dbReference type="EC" id="2.7.1.148" evidence="2 10"/>
<reference evidence="13 14" key="1">
    <citation type="submission" date="2014-07" db="EMBL/GenBank/DDBJ databases">
        <title>Draft genome sequence of Thalassospira profundimaris 35.</title>
        <authorList>
            <person name="Lai Q."/>
            <person name="Shao Z."/>
        </authorList>
    </citation>
    <scope>NUCLEOTIDE SEQUENCE [LARGE SCALE GENOMIC DNA]</scope>
    <source>
        <strain evidence="13 14">35</strain>
    </source>
</reference>
<evidence type="ECO:0000256" key="6">
    <source>
        <dbReference type="ARBA" id="ARBA00022777"/>
    </source>
</evidence>
<feature type="active site" evidence="10">
    <location>
        <position position="12"/>
    </location>
</feature>
<dbReference type="InterPro" id="IPR006204">
    <property type="entry name" value="GHMP_kinase_N_dom"/>
</dbReference>
<comment type="similarity">
    <text evidence="1 10">Belongs to the GHMP kinase family. IspE subfamily.</text>
</comment>
<sequence>MSATYSEQAPAKINLFLHVTGKRDDGYHLLESLVCFTATGDVLSGECRDDGAINLTITGPMSASLVLDDTRDNLVVRAARLLQDESGTALGADLVLDKRLPVASGIGGGSADAAAAIRLLCDMWQLDLDQKALARISLTLGADVPVCLHGKTCLMSGIGEELTDLPDLPEIPMVLINPGKAVSTPEIFKTREDEGFSISGLWDIEREFSSGASLADALSDCGNDLTLAATSILPEICDVLNALAREEGCLLARMSGSGATCFGIYDTKEQAEKAANAIASQHVDWWISPTQTLCEQTRELSNIGASFPD</sequence>
<evidence type="ECO:0000256" key="3">
    <source>
        <dbReference type="ARBA" id="ARBA00017473"/>
    </source>
</evidence>
<feature type="domain" description="GHMP kinase C-terminal" evidence="12">
    <location>
        <begin position="212"/>
        <end position="281"/>
    </location>
</feature>
<proteinExistence type="inferred from homology"/>
<evidence type="ECO:0000256" key="9">
    <source>
        <dbReference type="ARBA" id="ARBA00032554"/>
    </source>
</evidence>
<dbReference type="NCBIfam" id="TIGR00154">
    <property type="entry name" value="ispE"/>
    <property type="match status" value="1"/>
</dbReference>
<dbReference type="Pfam" id="PF00288">
    <property type="entry name" value="GHMP_kinases_N"/>
    <property type="match status" value="1"/>
</dbReference>
<comment type="caution">
    <text evidence="13">The sequence shown here is derived from an EMBL/GenBank/DDBJ whole genome shotgun (WGS) entry which is preliminary data.</text>
</comment>
<dbReference type="PANTHER" id="PTHR43527">
    <property type="entry name" value="4-DIPHOSPHOCYTIDYL-2-C-METHYL-D-ERYTHRITOL KINASE, CHLOROPLASTIC"/>
    <property type="match status" value="1"/>
</dbReference>
<organism evidence="13 14">
    <name type="scientific">Thalassospira profundimaris</name>
    <dbReference type="NCBI Taxonomy" id="502049"/>
    <lineage>
        <taxon>Bacteria</taxon>
        <taxon>Pseudomonadati</taxon>
        <taxon>Pseudomonadota</taxon>
        <taxon>Alphaproteobacteria</taxon>
        <taxon>Rhodospirillales</taxon>
        <taxon>Thalassospiraceae</taxon>
        <taxon>Thalassospira</taxon>
    </lineage>
</organism>